<feature type="compositionally biased region" description="Polar residues" evidence="1">
    <location>
        <begin position="51"/>
        <end position="71"/>
    </location>
</feature>
<proteinExistence type="predicted"/>
<evidence type="ECO:0000313" key="3">
    <source>
        <dbReference type="Proteomes" id="UP000800035"/>
    </source>
</evidence>
<dbReference type="OrthoDB" id="428159at2759"/>
<sequence length="411" mass="44058">MLTGLDHVSQTHVGNESNLDLYASPPSYAQSVASDEHSLDVNAAQPEKPPRTQNPEFNANDNSSLHNGLNSHPVSRGTIQLLYAGPNHDALHTSQSTDLPPDYFTELTNNAATAHVKRCSLLRERPATWLVKNKGLALCPLSATILMREGVLRQKDLELVSRSSGVKRDPTDPLSAVAFGVYDTVGDILLGLVQGPVELGRQQGHYKPVPTPDASSEADQEKASLLSTPSKDKAAISLAAKQVAIGTGKGLGRIVGAGVKAPMTFSHGLTRGFHNMPKLYGEEVREYENVVDFRSGLRVSRKGFVHGIADGLKDFFVKPMEGAQKDGLVGLGKGMGRGIGNLVCKNTAGVIGIVGYSSAGVYKEFQSMGFGKKDAAVDVAVRLGEAEYEQASDQLRRDIVKKWCDAIMRGT</sequence>
<protein>
    <recommendedName>
        <fullName evidence="4">Glycosyltransferase family 1 protein</fullName>
    </recommendedName>
</protein>
<organism evidence="2 3">
    <name type="scientific">Byssothecium circinans</name>
    <dbReference type="NCBI Taxonomy" id="147558"/>
    <lineage>
        <taxon>Eukaryota</taxon>
        <taxon>Fungi</taxon>
        <taxon>Dikarya</taxon>
        <taxon>Ascomycota</taxon>
        <taxon>Pezizomycotina</taxon>
        <taxon>Dothideomycetes</taxon>
        <taxon>Pleosporomycetidae</taxon>
        <taxon>Pleosporales</taxon>
        <taxon>Massarineae</taxon>
        <taxon>Massarinaceae</taxon>
        <taxon>Byssothecium</taxon>
    </lineage>
</organism>
<evidence type="ECO:0008006" key="4">
    <source>
        <dbReference type="Google" id="ProtNLM"/>
    </source>
</evidence>
<gene>
    <name evidence="2" type="ORF">CC80DRAFT_422782</name>
</gene>
<accession>A0A6A5THU4</accession>
<feature type="region of interest" description="Disordered" evidence="1">
    <location>
        <begin position="202"/>
        <end position="223"/>
    </location>
</feature>
<name>A0A6A5THU4_9PLEO</name>
<dbReference type="EMBL" id="ML977011">
    <property type="protein sequence ID" value="KAF1952325.1"/>
    <property type="molecule type" value="Genomic_DNA"/>
</dbReference>
<keyword evidence="3" id="KW-1185">Reference proteome</keyword>
<reference evidence="2" key="1">
    <citation type="journal article" date="2020" name="Stud. Mycol.">
        <title>101 Dothideomycetes genomes: a test case for predicting lifestyles and emergence of pathogens.</title>
        <authorList>
            <person name="Haridas S."/>
            <person name="Albert R."/>
            <person name="Binder M."/>
            <person name="Bloem J."/>
            <person name="Labutti K."/>
            <person name="Salamov A."/>
            <person name="Andreopoulos B."/>
            <person name="Baker S."/>
            <person name="Barry K."/>
            <person name="Bills G."/>
            <person name="Bluhm B."/>
            <person name="Cannon C."/>
            <person name="Castanera R."/>
            <person name="Culley D."/>
            <person name="Daum C."/>
            <person name="Ezra D."/>
            <person name="Gonzalez J."/>
            <person name="Henrissat B."/>
            <person name="Kuo A."/>
            <person name="Liang C."/>
            <person name="Lipzen A."/>
            <person name="Lutzoni F."/>
            <person name="Magnuson J."/>
            <person name="Mondo S."/>
            <person name="Nolan M."/>
            <person name="Ohm R."/>
            <person name="Pangilinan J."/>
            <person name="Park H.-J."/>
            <person name="Ramirez L."/>
            <person name="Alfaro M."/>
            <person name="Sun H."/>
            <person name="Tritt A."/>
            <person name="Yoshinaga Y."/>
            <person name="Zwiers L.-H."/>
            <person name="Turgeon B."/>
            <person name="Goodwin S."/>
            <person name="Spatafora J."/>
            <person name="Crous P."/>
            <person name="Grigoriev I."/>
        </authorList>
    </citation>
    <scope>NUCLEOTIDE SEQUENCE</scope>
    <source>
        <strain evidence="2">CBS 675.92</strain>
    </source>
</reference>
<dbReference type="Proteomes" id="UP000800035">
    <property type="component" value="Unassembled WGS sequence"/>
</dbReference>
<evidence type="ECO:0000313" key="2">
    <source>
        <dbReference type="EMBL" id="KAF1952325.1"/>
    </source>
</evidence>
<evidence type="ECO:0000256" key="1">
    <source>
        <dbReference type="SAM" id="MobiDB-lite"/>
    </source>
</evidence>
<feature type="region of interest" description="Disordered" evidence="1">
    <location>
        <begin position="16"/>
        <end position="71"/>
    </location>
</feature>
<dbReference type="AlphaFoldDB" id="A0A6A5THU4"/>